<dbReference type="InterPro" id="IPR016170">
    <property type="entry name" value="Cytok_DH_C_sf"/>
</dbReference>
<dbReference type="InterPro" id="IPR050432">
    <property type="entry name" value="FAD-linked_Oxidoreductases_BP"/>
</dbReference>
<evidence type="ECO:0000256" key="4">
    <source>
        <dbReference type="ARBA" id="ARBA00022827"/>
    </source>
</evidence>
<protein>
    <recommendedName>
        <fullName evidence="6">Cytokinin dehydrogenase 1 FAD/cytokinin binding domain-containing protein</fullName>
    </recommendedName>
</protein>
<dbReference type="Gene3D" id="3.40.462.10">
    <property type="entry name" value="FAD-linked oxidases, C-terminal domain"/>
    <property type="match status" value="1"/>
</dbReference>
<evidence type="ECO:0000256" key="2">
    <source>
        <dbReference type="ARBA" id="ARBA00005466"/>
    </source>
</evidence>
<evidence type="ECO:0000256" key="5">
    <source>
        <dbReference type="ARBA" id="ARBA00023002"/>
    </source>
</evidence>
<dbReference type="Pfam" id="PF09265">
    <property type="entry name" value="Cytokin-bind"/>
    <property type="match status" value="2"/>
</dbReference>
<feature type="domain" description="Cytokinin dehydrogenase 1 FAD/cytokinin binding" evidence="6">
    <location>
        <begin position="162"/>
        <end position="206"/>
    </location>
</feature>
<organism evidence="7 8">
    <name type="scientific">Zingiber officinale</name>
    <name type="common">Ginger</name>
    <name type="synonym">Amomum zingiber</name>
    <dbReference type="NCBI Taxonomy" id="94328"/>
    <lineage>
        <taxon>Eukaryota</taxon>
        <taxon>Viridiplantae</taxon>
        <taxon>Streptophyta</taxon>
        <taxon>Embryophyta</taxon>
        <taxon>Tracheophyta</taxon>
        <taxon>Spermatophyta</taxon>
        <taxon>Magnoliopsida</taxon>
        <taxon>Liliopsida</taxon>
        <taxon>Zingiberales</taxon>
        <taxon>Zingiberaceae</taxon>
        <taxon>Zingiber</taxon>
    </lineage>
</organism>
<evidence type="ECO:0000313" key="7">
    <source>
        <dbReference type="EMBL" id="KAG6492863.1"/>
    </source>
</evidence>
<dbReference type="PANTHER" id="PTHR13878:SF53">
    <property type="entry name" value="CYTOKININ DEHYDROGENASE 6"/>
    <property type="match status" value="1"/>
</dbReference>
<keyword evidence="3" id="KW-0285">Flavoprotein</keyword>
<comment type="cofactor">
    <cofactor evidence="1">
        <name>FAD</name>
        <dbReference type="ChEBI" id="CHEBI:57692"/>
    </cofactor>
</comment>
<dbReference type="GO" id="GO:0050660">
    <property type="term" value="F:flavin adenine dinucleotide binding"/>
    <property type="evidence" value="ECO:0007669"/>
    <property type="project" value="InterPro"/>
</dbReference>
<dbReference type="GO" id="GO:0009690">
    <property type="term" value="P:cytokinin metabolic process"/>
    <property type="evidence" value="ECO:0007669"/>
    <property type="project" value="InterPro"/>
</dbReference>
<dbReference type="AlphaFoldDB" id="A0A8J5FQ63"/>
<dbReference type="Proteomes" id="UP000734854">
    <property type="component" value="Unassembled WGS sequence"/>
</dbReference>
<keyword evidence="5" id="KW-0560">Oxidoreductase</keyword>
<sequence>MTSFPFVPKDPAGAEQFVSDGKVLYCLEVAKYFDPEKNINSVNEEVEALLSKLSYIPSTRLETEVPYTVFLERVHMAELKRRAMNIREVPHPWLNLLVPGSGIQDFGNGVFGKIITSTEDVTLTVYPVNKSKWDDRTSAVFPDEDVFYLVGLLSGALDDESLKAYLPQYTNQEQWKAHFGAKWKKFEQRKREYDPLAILASEQRIFNEI</sequence>
<comment type="similarity">
    <text evidence="2">Belongs to the oxygen-dependent FAD-linked oxidoreductase family.</text>
</comment>
<gene>
    <name evidence="7" type="ORF">ZIOFF_047831</name>
</gene>
<dbReference type="SUPFAM" id="SSF55103">
    <property type="entry name" value="FAD-linked oxidases, C-terminal domain"/>
    <property type="match status" value="1"/>
</dbReference>
<dbReference type="InterPro" id="IPR016164">
    <property type="entry name" value="FAD-linked_Oxase-like_C"/>
</dbReference>
<reference evidence="7 8" key="1">
    <citation type="submission" date="2020-08" db="EMBL/GenBank/DDBJ databases">
        <title>Plant Genome Project.</title>
        <authorList>
            <person name="Zhang R.-G."/>
        </authorList>
    </citation>
    <scope>NUCLEOTIDE SEQUENCE [LARGE SCALE GENOMIC DNA]</scope>
    <source>
        <tissue evidence="7">Rhizome</tissue>
    </source>
</reference>
<evidence type="ECO:0000256" key="1">
    <source>
        <dbReference type="ARBA" id="ARBA00001974"/>
    </source>
</evidence>
<dbReference type="EMBL" id="JACMSC010000013">
    <property type="protein sequence ID" value="KAG6492863.1"/>
    <property type="molecule type" value="Genomic_DNA"/>
</dbReference>
<accession>A0A8J5FQ63</accession>
<proteinExistence type="inferred from homology"/>
<name>A0A8J5FQ63_ZINOF</name>
<feature type="domain" description="Cytokinin dehydrogenase 1 FAD/cytokinin binding" evidence="6">
    <location>
        <begin position="3"/>
        <end position="158"/>
    </location>
</feature>
<evidence type="ECO:0000313" key="8">
    <source>
        <dbReference type="Proteomes" id="UP000734854"/>
    </source>
</evidence>
<evidence type="ECO:0000259" key="6">
    <source>
        <dbReference type="Pfam" id="PF09265"/>
    </source>
</evidence>
<dbReference type="GO" id="GO:0019139">
    <property type="term" value="F:cytokinin dehydrogenase activity"/>
    <property type="evidence" value="ECO:0007669"/>
    <property type="project" value="InterPro"/>
</dbReference>
<comment type="caution">
    <text evidence="7">The sequence shown here is derived from an EMBL/GenBank/DDBJ whole genome shotgun (WGS) entry which is preliminary data.</text>
</comment>
<dbReference type="PANTHER" id="PTHR13878">
    <property type="entry name" value="GULONOLACTONE OXIDASE"/>
    <property type="match status" value="1"/>
</dbReference>
<keyword evidence="8" id="KW-1185">Reference proteome</keyword>
<evidence type="ECO:0000256" key="3">
    <source>
        <dbReference type="ARBA" id="ARBA00022630"/>
    </source>
</evidence>
<dbReference type="InterPro" id="IPR015345">
    <property type="entry name" value="Cytokinin_DH_FAD/cytokin-bd"/>
</dbReference>
<keyword evidence="4" id="KW-0274">FAD</keyword>